<sequence>MLEERYACSSNVPLHSSCVNFCQYHFLSFSSWVFGPVWHSLFSASSQI</sequence>
<dbReference type="ExpressionAtlas" id="A0A1D6F4T9">
    <property type="expression patterns" value="baseline and differential"/>
</dbReference>
<name>A0A1D6F4T9_MAIZE</name>
<accession>A0A1D6F4T9</accession>
<gene>
    <name evidence="1" type="ORF">ZEAMMB73_Zm00001d007207</name>
</gene>
<dbReference type="EMBL" id="CM007648">
    <property type="protein sequence ID" value="ONM26324.1"/>
    <property type="molecule type" value="Genomic_DNA"/>
</dbReference>
<organism evidence="1">
    <name type="scientific">Zea mays</name>
    <name type="common">Maize</name>
    <dbReference type="NCBI Taxonomy" id="4577"/>
    <lineage>
        <taxon>Eukaryota</taxon>
        <taxon>Viridiplantae</taxon>
        <taxon>Streptophyta</taxon>
        <taxon>Embryophyta</taxon>
        <taxon>Tracheophyta</taxon>
        <taxon>Spermatophyta</taxon>
        <taxon>Magnoliopsida</taxon>
        <taxon>Liliopsida</taxon>
        <taxon>Poales</taxon>
        <taxon>Poaceae</taxon>
        <taxon>PACMAD clade</taxon>
        <taxon>Panicoideae</taxon>
        <taxon>Andropogonodae</taxon>
        <taxon>Andropogoneae</taxon>
        <taxon>Tripsacinae</taxon>
        <taxon>Zea</taxon>
    </lineage>
</organism>
<protein>
    <submittedName>
        <fullName evidence="1">Uncharacterized protein</fullName>
    </submittedName>
</protein>
<dbReference type="AlphaFoldDB" id="A0A1D6F4T9"/>
<proteinExistence type="predicted"/>
<evidence type="ECO:0000313" key="1">
    <source>
        <dbReference type="EMBL" id="ONM26324.1"/>
    </source>
</evidence>
<reference evidence="1" key="1">
    <citation type="submission" date="2015-12" db="EMBL/GenBank/DDBJ databases">
        <title>Update maize B73 reference genome by single molecule sequencing technologies.</title>
        <authorList>
            <consortium name="Maize Genome Sequencing Project"/>
            <person name="Ware D."/>
        </authorList>
    </citation>
    <scope>NUCLEOTIDE SEQUENCE [LARGE SCALE GENOMIC DNA]</scope>
    <source>
        <tissue evidence="1">Seedling</tissue>
    </source>
</reference>